<organism evidence="1 2">
    <name type="scientific">Catenaria anguillulae PL171</name>
    <dbReference type="NCBI Taxonomy" id="765915"/>
    <lineage>
        <taxon>Eukaryota</taxon>
        <taxon>Fungi</taxon>
        <taxon>Fungi incertae sedis</taxon>
        <taxon>Blastocladiomycota</taxon>
        <taxon>Blastocladiomycetes</taxon>
        <taxon>Blastocladiales</taxon>
        <taxon>Catenariaceae</taxon>
        <taxon>Catenaria</taxon>
    </lineage>
</organism>
<sequence length="61" mass="6412">MDRKNGSVGPALAAANGHLRTGRMIARVQHLRQPMGIYGQGGAAVHMVTKDPLVGRVGHQA</sequence>
<reference evidence="1 2" key="1">
    <citation type="submission" date="2016-07" db="EMBL/GenBank/DDBJ databases">
        <title>Pervasive Adenine N6-methylation of Active Genes in Fungi.</title>
        <authorList>
            <consortium name="DOE Joint Genome Institute"/>
            <person name="Mondo S.J."/>
            <person name="Dannebaum R.O."/>
            <person name="Kuo R.C."/>
            <person name="Labutti K."/>
            <person name="Haridas S."/>
            <person name="Kuo A."/>
            <person name="Salamov A."/>
            <person name="Ahrendt S.R."/>
            <person name="Lipzen A."/>
            <person name="Sullivan W."/>
            <person name="Andreopoulos W.B."/>
            <person name="Clum A."/>
            <person name="Lindquist E."/>
            <person name="Daum C."/>
            <person name="Ramamoorthy G.K."/>
            <person name="Gryganskyi A."/>
            <person name="Culley D."/>
            <person name="Magnuson J.K."/>
            <person name="James T.Y."/>
            <person name="O'Malley M.A."/>
            <person name="Stajich J.E."/>
            <person name="Spatafora J.W."/>
            <person name="Visel A."/>
            <person name="Grigoriev I.V."/>
        </authorList>
    </citation>
    <scope>NUCLEOTIDE SEQUENCE [LARGE SCALE GENOMIC DNA]</scope>
    <source>
        <strain evidence="1 2">PL171</strain>
    </source>
</reference>
<accession>A0A1Y2HE77</accession>
<keyword evidence="2" id="KW-1185">Reference proteome</keyword>
<name>A0A1Y2HE77_9FUNG</name>
<protein>
    <submittedName>
        <fullName evidence="1">Uncharacterized protein</fullName>
    </submittedName>
</protein>
<dbReference type="AlphaFoldDB" id="A0A1Y2HE77"/>
<evidence type="ECO:0000313" key="2">
    <source>
        <dbReference type="Proteomes" id="UP000193411"/>
    </source>
</evidence>
<comment type="caution">
    <text evidence="1">The sequence shown here is derived from an EMBL/GenBank/DDBJ whole genome shotgun (WGS) entry which is preliminary data.</text>
</comment>
<dbReference type="Proteomes" id="UP000193411">
    <property type="component" value="Unassembled WGS sequence"/>
</dbReference>
<dbReference type="EMBL" id="MCFL01000041">
    <property type="protein sequence ID" value="ORZ32876.1"/>
    <property type="molecule type" value="Genomic_DNA"/>
</dbReference>
<gene>
    <name evidence="1" type="ORF">BCR44DRAFT_1439457</name>
</gene>
<proteinExistence type="predicted"/>
<evidence type="ECO:0000313" key="1">
    <source>
        <dbReference type="EMBL" id="ORZ32876.1"/>
    </source>
</evidence>